<feature type="signal peptide" evidence="1">
    <location>
        <begin position="1"/>
        <end position="31"/>
    </location>
</feature>
<evidence type="ECO:0000256" key="1">
    <source>
        <dbReference type="SAM" id="SignalP"/>
    </source>
</evidence>
<keyword evidence="3" id="KW-1185">Reference proteome</keyword>
<evidence type="ECO:0000313" key="2">
    <source>
        <dbReference type="EMBL" id="MBC6996016.1"/>
    </source>
</evidence>
<dbReference type="Proteomes" id="UP000650081">
    <property type="component" value="Unassembled WGS sequence"/>
</dbReference>
<keyword evidence="1" id="KW-0732">Signal</keyword>
<feature type="chain" id="PRO_5037091418" evidence="1">
    <location>
        <begin position="32"/>
        <end position="187"/>
    </location>
</feature>
<comment type="caution">
    <text evidence="2">The sequence shown here is derived from an EMBL/GenBank/DDBJ whole genome shotgun (WGS) entry which is preliminary data.</text>
</comment>
<dbReference type="AlphaFoldDB" id="A0A923PQP0"/>
<proteinExistence type="predicted"/>
<accession>A0A923PQP0</accession>
<evidence type="ECO:0000313" key="3">
    <source>
        <dbReference type="Proteomes" id="UP000650081"/>
    </source>
</evidence>
<feature type="non-terminal residue" evidence="2">
    <location>
        <position position="187"/>
    </location>
</feature>
<sequence>MKCSLRTLAAPCLKICAATLIFIFCNTQLPAEKSVSLPPPEDCNNPLAGKNAIVDEISPGLVGLLLAGSNLGNVVNEDLEDFVDINITAAVLGTAIVSVKDISETYPAGRRAGFVLQSNGGLLSASALSGLSIRTYLNDVPQETATFGGGLLDLAVLGNAGGKQRLGFTTTLPFDEIELYLSSTLTL</sequence>
<organism evidence="2 3">
    <name type="scientific">Neolewinella lacunae</name>
    <dbReference type="NCBI Taxonomy" id="1517758"/>
    <lineage>
        <taxon>Bacteria</taxon>
        <taxon>Pseudomonadati</taxon>
        <taxon>Bacteroidota</taxon>
        <taxon>Saprospiria</taxon>
        <taxon>Saprospirales</taxon>
        <taxon>Lewinellaceae</taxon>
        <taxon>Neolewinella</taxon>
    </lineage>
</organism>
<gene>
    <name evidence="2" type="ORF">H9S92_17740</name>
</gene>
<protein>
    <submittedName>
        <fullName evidence="2">Uncharacterized protein</fullName>
    </submittedName>
</protein>
<reference evidence="2" key="1">
    <citation type="submission" date="2020-08" db="EMBL/GenBank/DDBJ databases">
        <title>Lewinella bacteria from marine environments.</title>
        <authorList>
            <person name="Zhong Y."/>
        </authorList>
    </citation>
    <scope>NUCLEOTIDE SEQUENCE</scope>
    <source>
        <strain evidence="2">KCTC 42187</strain>
    </source>
</reference>
<name>A0A923PQP0_9BACT</name>
<dbReference type="EMBL" id="JACSIT010000143">
    <property type="protein sequence ID" value="MBC6996016.1"/>
    <property type="molecule type" value="Genomic_DNA"/>
</dbReference>